<name>A0A067NDM6_PLEO1</name>
<dbReference type="AlphaFoldDB" id="A0A067NDM6"/>
<dbReference type="VEuPathDB" id="FungiDB:PLEOSDRAFT_1109342"/>
<organism evidence="2 3">
    <name type="scientific">Pleurotus ostreatus (strain PC15)</name>
    <name type="common">Oyster mushroom</name>
    <dbReference type="NCBI Taxonomy" id="1137138"/>
    <lineage>
        <taxon>Eukaryota</taxon>
        <taxon>Fungi</taxon>
        <taxon>Dikarya</taxon>
        <taxon>Basidiomycota</taxon>
        <taxon>Agaricomycotina</taxon>
        <taxon>Agaricomycetes</taxon>
        <taxon>Agaricomycetidae</taxon>
        <taxon>Agaricales</taxon>
        <taxon>Pleurotineae</taxon>
        <taxon>Pleurotaceae</taxon>
        <taxon>Pleurotus</taxon>
    </lineage>
</organism>
<dbReference type="EMBL" id="KL198014">
    <property type="protein sequence ID" value="KDQ22222.1"/>
    <property type="molecule type" value="Genomic_DNA"/>
</dbReference>
<proteinExistence type="predicted"/>
<dbReference type="HOGENOM" id="CLU_1960489_0_0_1"/>
<reference evidence="3" key="1">
    <citation type="journal article" date="2014" name="Proc. Natl. Acad. Sci. U.S.A.">
        <title>Extensive sampling of basidiomycete genomes demonstrates inadequacy of the white-rot/brown-rot paradigm for wood decay fungi.</title>
        <authorList>
            <person name="Riley R."/>
            <person name="Salamov A.A."/>
            <person name="Brown D.W."/>
            <person name="Nagy L.G."/>
            <person name="Floudas D."/>
            <person name="Held B.W."/>
            <person name="Levasseur A."/>
            <person name="Lombard V."/>
            <person name="Morin E."/>
            <person name="Otillar R."/>
            <person name="Lindquist E.A."/>
            <person name="Sun H."/>
            <person name="LaButti K.M."/>
            <person name="Schmutz J."/>
            <person name="Jabbour D."/>
            <person name="Luo H."/>
            <person name="Baker S.E."/>
            <person name="Pisabarro A.G."/>
            <person name="Walton J.D."/>
            <person name="Blanchette R.A."/>
            <person name="Henrissat B."/>
            <person name="Martin F."/>
            <person name="Cullen D."/>
            <person name="Hibbett D.S."/>
            <person name="Grigoriev I.V."/>
        </authorList>
    </citation>
    <scope>NUCLEOTIDE SEQUENCE [LARGE SCALE GENOMIC DNA]</scope>
    <source>
        <strain evidence="3">PC15</strain>
    </source>
</reference>
<accession>A0A067NDM6</accession>
<evidence type="ECO:0000313" key="3">
    <source>
        <dbReference type="Proteomes" id="UP000027073"/>
    </source>
</evidence>
<protein>
    <submittedName>
        <fullName evidence="2">Uncharacterized protein</fullName>
    </submittedName>
</protein>
<evidence type="ECO:0000313" key="2">
    <source>
        <dbReference type="EMBL" id="KDQ22222.1"/>
    </source>
</evidence>
<feature type="compositionally biased region" description="Polar residues" evidence="1">
    <location>
        <begin position="113"/>
        <end position="128"/>
    </location>
</feature>
<sequence length="128" mass="14009">MAWQIGSHQQHYESYSVITSSAIPSACSGSDTWMATYYTRLPAKKKTATGYAQGIGTTGPAFKRSRSANTPSSLPWVPMFPAPIVLTTDAIYDSMYKRLRQTDSLPPHKARQPSGSGSIKHQQQMNGV</sequence>
<feature type="region of interest" description="Disordered" evidence="1">
    <location>
        <begin position="102"/>
        <end position="128"/>
    </location>
</feature>
<dbReference type="InParanoid" id="A0A067NDM6"/>
<evidence type="ECO:0000256" key="1">
    <source>
        <dbReference type="SAM" id="MobiDB-lite"/>
    </source>
</evidence>
<gene>
    <name evidence="2" type="ORF">PLEOSDRAFT_1109342</name>
</gene>
<dbReference type="Proteomes" id="UP000027073">
    <property type="component" value="Unassembled WGS sequence"/>
</dbReference>